<dbReference type="PANTHER" id="PTHR42773">
    <property type="entry name" value="METALLO-BETA-LACTAMASE-RELATED"/>
    <property type="match status" value="1"/>
</dbReference>
<dbReference type="InterPro" id="IPR036866">
    <property type="entry name" value="RibonucZ/Hydroxyglut_hydro"/>
</dbReference>
<keyword evidence="3" id="KW-1185">Reference proteome</keyword>
<reference evidence="2 3" key="1">
    <citation type="submission" date="2023-08" db="EMBL/GenBank/DDBJ databases">
        <title>Alcaligenaceae gen. nov., a novel taxon isolated from the sludge of Yixing Pesticide Factory.</title>
        <authorList>
            <person name="Ruan L."/>
        </authorList>
    </citation>
    <scope>NUCLEOTIDE SEQUENCE [LARGE SCALE GENOMIC DNA]</scope>
    <source>
        <strain evidence="2 3">LG-2</strain>
    </source>
</reference>
<dbReference type="InterPro" id="IPR001279">
    <property type="entry name" value="Metallo-B-lactamas"/>
</dbReference>
<dbReference type="SUPFAM" id="SSF56281">
    <property type="entry name" value="Metallo-hydrolase/oxidoreductase"/>
    <property type="match status" value="1"/>
</dbReference>
<sequence length="217" mass="23839">MKQIQPDLWETEVEKPFPGLTTHAYLLTRGEGNVLFYNTSLTHELEQIAELGGISYQLLSQRDEVGDSLKTIGNRFGCKLGVHTLEQADVSRVRIPDLLFTQRELIMGNIKIIPVPGHSPGSTSFLVDSTGGKHDLFTGDTIYRGEGGVWRAGFIRGYTPPEARPTLAASLRLLGTLKPDLVLSSAFGGDSGFQEMDPDEWVMHTDLAIKELLGQAD</sequence>
<organism evidence="2 3">
    <name type="scientific">Yanghanlia caeni</name>
    <dbReference type="NCBI Taxonomy" id="3064283"/>
    <lineage>
        <taxon>Bacteria</taxon>
        <taxon>Pseudomonadati</taxon>
        <taxon>Pseudomonadota</taxon>
        <taxon>Betaproteobacteria</taxon>
        <taxon>Burkholderiales</taxon>
        <taxon>Alcaligenaceae</taxon>
        <taxon>Yanghanlia</taxon>
    </lineage>
</organism>
<dbReference type="Proteomes" id="UP001232156">
    <property type="component" value="Unassembled WGS sequence"/>
</dbReference>
<dbReference type="Gene3D" id="3.60.15.10">
    <property type="entry name" value="Ribonuclease Z/Hydroxyacylglutathione hydrolase-like"/>
    <property type="match status" value="1"/>
</dbReference>
<dbReference type="PANTHER" id="PTHR42773:SF1">
    <property type="entry name" value="METALLO-BETA-LACTAMASE FAMILY PROTEIN"/>
    <property type="match status" value="1"/>
</dbReference>
<dbReference type="Pfam" id="PF00753">
    <property type="entry name" value="Lactamase_B"/>
    <property type="match status" value="1"/>
</dbReference>
<dbReference type="EMBL" id="JAUZQE010000066">
    <property type="protein sequence ID" value="MDR4127214.1"/>
    <property type="molecule type" value="Genomic_DNA"/>
</dbReference>
<evidence type="ECO:0000313" key="3">
    <source>
        <dbReference type="Proteomes" id="UP001232156"/>
    </source>
</evidence>
<evidence type="ECO:0000259" key="1">
    <source>
        <dbReference type="Pfam" id="PF00753"/>
    </source>
</evidence>
<evidence type="ECO:0000313" key="2">
    <source>
        <dbReference type="EMBL" id="MDR4127214.1"/>
    </source>
</evidence>
<proteinExistence type="predicted"/>
<dbReference type="RefSeq" id="WP_347287746.1">
    <property type="nucleotide sequence ID" value="NZ_JAUZQE010000066.1"/>
</dbReference>
<name>A0ABU1D9V1_9BURK</name>
<accession>A0ABU1D9V1</accession>
<comment type="caution">
    <text evidence="2">The sequence shown here is derived from an EMBL/GenBank/DDBJ whole genome shotgun (WGS) entry which is preliminary data.</text>
</comment>
<protein>
    <submittedName>
        <fullName evidence="2">Metallohydrolase</fullName>
    </submittedName>
</protein>
<feature type="domain" description="Metallo-beta-lactamase" evidence="1">
    <location>
        <begin position="95"/>
        <end position="183"/>
    </location>
</feature>
<gene>
    <name evidence="2" type="ORF">Q8947_14650</name>
</gene>